<evidence type="ECO:0000313" key="2">
    <source>
        <dbReference type="Proteomes" id="UP000324392"/>
    </source>
</evidence>
<organism evidence="1 2">
    <name type="scientific">Serratia symbiotica</name>
    <dbReference type="NCBI Taxonomy" id="138074"/>
    <lineage>
        <taxon>Bacteria</taxon>
        <taxon>Pseudomonadati</taxon>
        <taxon>Pseudomonadota</taxon>
        <taxon>Gammaproteobacteria</taxon>
        <taxon>Enterobacterales</taxon>
        <taxon>Yersiniaceae</taxon>
        <taxon>Serratia</taxon>
    </lineage>
</organism>
<protein>
    <submittedName>
        <fullName evidence="1">Pilus assembly protein</fullName>
    </submittedName>
</protein>
<sequence>MDMFFYLSSSDGGLAKNMFYQSWQVGLDIQSHSVRALAVQRRRNGWQLRHWWQHKLSQAVLRDGCLEHSDALIQVLRQLRIQLPKYISLRIALPAQRVLQQRMPQPDAWLKEPQRNDYISIQGLKQFPLDGQTLALDHRLSPPDTATLLLTAARRQELQQWLHCLHQADLQPQVVDITPCALRVMALAAGLPAVAGLLHRLDHEWLWVAPHGGPFAYGVLPASESDGLISALRALQTAVGSPGTDLQVCYSSILEEPPPAGCQLWSPLSAFRQLQPPLPTQPSAFVLAGGLALREED</sequence>
<accession>A0A455VLS2</accession>
<dbReference type="AlphaFoldDB" id="A0A455VLS2"/>
<evidence type="ECO:0000313" key="1">
    <source>
        <dbReference type="EMBL" id="BBI91608.1"/>
    </source>
</evidence>
<dbReference type="Gene3D" id="3.30.1490.300">
    <property type="match status" value="1"/>
</dbReference>
<dbReference type="Gene3D" id="3.30.420.40">
    <property type="match status" value="1"/>
</dbReference>
<gene>
    <name evidence="1" type="ORF">SSYIS1_08720</name>
</gene>
<dbReference type="EMBL" id="AP019531">
    <property type="protein sequence ID" value="BBI91608.1"/>
    <property type="molecule type" value="Genomic_DNA"/>
</dbReference>
<dbReference type="PANTHER" id="PTHR32432:SF3">
    <property type="entry name" value="ETHANOLAMINE UTILIZATION PROTEIN EUTJ"/>
    <property type="match status" value="1"/>
</dbReference>
<dbReference type="Pfam" id="PF11104">
    <property type="entry name" value="PilM_2"/>
    <property type="match status" value="1"/>
</dbReference>
<name>A0A455VLS2_9GAMM</name>
<reference evidence="1 2" key="1">
    <citation type="submission" date="2019-03" db="EMBL/GenBank/DDBJ databases">
        <title>The genome sequence of Candidatus Serratia symbiotica strain IS.</title>
        <authorList>
            <person name="Nikoh N."/>
            <person name="Koga R."/>
            <person name="Oshima K."/>
            <person name="Hattori M."/>
            <person name="Fukatsu T."/>
        </authorList>
    </citation>
    <scope>NUCLEOTIDE SEQUENCE [LARGE SCALE GENOMIC DNA]</scope>
    <source>
        <strain evidence="1 2">IS</strain>
    </source>
</reference>
<proteinExistence type="predicted"/>
<dbReference type="InterPro" id="IPR043129">
    <property type="entry name" value="ATPase_NBD"/>
</dbReference>
<dbReference type="InterPro" id="IPR005883">
    <property type="entry name" value="PilM"/>
</dbReference>
<dbReference type="InterPro" id="IPR050696">
    <property type="entry name" value="FtsA/MreB"/>
</dbReference>
<dbReference type="PANTHER" id="PTHR32432">
    <property type="entry name" value="CELL DIVISION PROTEIN FTSA-RELATED"/>
    <property type="match status" value="1"/>
</dbReference>
<dbReference type="Proteomes" id="UP000324392">
    <property type="component" value="Chromosome"/>
</dbReference>
<dbReference type="SUPFAM" id="SSF53067">
    <property type="entry name" value="Actin-like ATPase domain"/>
    <property type="match status" value="1"/>
</dbReference>